<protein>
    <recommendedName>
        <fullName evidence="4">DUF4283 domain-containing protein</fullName>
    </recommendedName>
</protein>
<feature type="compositionally biased region" description="Polar residues" evidence="1">
    <location>
        <begin position="95"/>
        <end position="122"/>
    </location>
</feature>
<evidence type="ECO:0000313" key="2">
    <source>
        <dbReference type="EnsemblPlants" id="Solyc11g062160.1.1.1"/>
    </source>
</evidence>
<dbReference type="GO" id="GO:0003676">
    <property type="term" value="F:nucleic acid binding"/>
    <property type="evidence" value="ECO:0007669"/>
    <property type="project" value="InterPro"/>
</dbReference>
<dbReference type="PANTHER" id="PTHR31286:SF165">
    <property type="entry name" value="DUF4283 DOMAIN-CONTAINING PROTEIN"/>
    <property type="match status" value="1"/>
</dbReference>
<feature type="region of interest" description="Disordered" evidence="1">
    <location>
        <begin position="91"/>
        <end position="169"/>
    </location>
</feature>
<dbReference type="PaxDb" id="4081-Solyc11g062160.1.1"/>
<evidence type="ECO:0000313" key="3">
    <source>
        <dbReference type="Proteomes" id="UP000004994"/>
    </source>
</evidence>
<evidence type="ECO:0000256" key="1">
    <source>
        <dbReference type="SAM" id="MobiDB-lite"/>
    </source>
</evidence>
<evidence type="ECO:0008006" key="4">
    <source>
        <dbReference type="Google" id="ProtNLM"/>
    </source>
</evidence>
<dbReference type="OMA" id="NNGMNDG"/>
<dbReference type="Gramene" id="Solyc11g062160.1.1">
    <property type="protein sequence ID" value="Solyc11g062160.1.1.1"/>
    <property type="gene ID" value="Solyc11g062160.1"/>
</dbReference>
<keyword evidence="3" id="KW-1185">Reference proteome</keyword>
<proteinExistence type="predicted"/>
<dbReference type="InterPro" id="IPR036875">
    <property type="entry name" value="Znf_CCHC_sf"/>
</dbReference>
<dbReference type="InterPro" id="IPR040256">
    <property type="entry name" value="At4g02000-like"/>
</dbReference>
<reference evidence="2" key="1">
    <citation type="journal article" date="2012" name="Nature">
        <title>The tomato genome sequence provides insights into fleshy fruit evolution.</title>
        <authorList>
            <consortium name="Tomato Genome Consortium"/>
        </authorList>
    </citation>
    <scope>NUCLEOTIDE SEQUENCE [LARGE SCALE GENOMIC DNA]</scope>
    <source>
        <strain evidence="2">cv. Heinz 1706</strain>
    </source>
</reference>
<sequence>MKGLSKIGRLVGRPLMVNRNTEERSGLNFARILVEVELGAQLPEVVHIKNEKGQLIKQTVQYDWKSILCKYCKKYGHSEEVCRLKKKIPRDGQMKQGTQRMKRVPQQTVETTMRHQSSSEVTPRNHNDVGKEKGKQSEKGGTSNEGWQVPVRTGRTPQLTSPRHNQQANVNSFQILHRKEVNSEISGNVSGLANLALGNG</sequence>
<reference evidence="2" key="2">
    <citation type="submission" date="2019-01" db="UniProtKB">
        <authorList>
            <consortium name="EnsemblPlants"/>
        </authorList>
    </citation>
    <scope>IDENTIFICATION</scope>
    <source>
        <strain evidence="2">cv. Heinz 1706</strain>
    </source>
</reference>
<dbReference type="Proteomes" id="UP000004994">
    <property type="component" value="Chromosome 11"/>
</dbReference>
<dbReference type="EnsemblPlants" id="Solyc11g062160.1.1">
    <property type="protein sequence ID" value="Solyc11g062160.1.1.1"/>
    <property type="gene ID" value="Solyc11g062160.1"/>
</dbReference>
<dbReference type="GO" id="GO:0008270">
    <property type="term" value="F:zinc ion binding"/>
    <property type="evidence" value="ECO:0007669"/>
    <property type="project" value="InterPro"/>
</dbReference>
<dbReference type="InParanoid" id="A0A3Q7IXQ5"/>
<name>A0A3Q7IXQ5_SOLLC</name>
<dbReference type="SUPFAM" id="SSF57756">
    <property type="entry name" value="Retrovirus zinc finger-like domains"/>
    <property type="match status" value="1"/>
</dbReference>
<feature type="compositionally biased region" description="Polar residues" evidence="1">
    <location>
        <begin position="155"/>
        <end position="169"/>
    </location>
</feature>
<dbReference type="AlphaFoldDB" id="A0A3Q7IXQ5"/>
<dbReference type="PANTHER" id="PTHR31286">
    <property type="entry name" value="GLYCINE-RICH CELL WALL STRUCTURAL PROTEIN 1.8-LIKE"/>
    <property type="match status" value="1"/>
</dbReference>
<feature type="compositionally biased region" description="Basic and acidic residues" evidence="1">
    <location>
        <begin position="123"/>
        <end position="138"/>
    </location>
</feature>
<organism evidence="2">
    <name type="scientific">Solanum lycopersicum</name>
    <name type="common">Tomato</name>
    <name type="synonym">Lycopersicon esculentum</name>
    <dbReference type="NCBI Taxonomy" id="4081"/>
    <lineage>
        <taxon>Eukaryota</taxon>
        <taxon>Viridiplantae</taxon>
        <taxon>Streptophyta</taxon>
        <taxon>Embryophyta</taxon>
        <taxon>Tracheophyta</taxon>
        <taxon>Spermatophyta</taxon>
        <taxon>Magnoliopsida</taxon>
        <taxon>eudicotyledons</taxon>
        <taxon>Gunneridae</taxon>
        <taxon>Pentapetalae</taxon>
        <taxon>asterids</taxon>
        <taxon>lamiids</taxon>
        <taxon>Solanales</taxon>
        <taxon>Solanaceae</taxon>
        <taxon>Solanoideae</taxon>
        <taxon>Solaneae</taxon>
        <taxon>Solanum</taxon>
        <taxon>Solanum subgen. Lycopersicon</taxon>
    </lineage>
</organism>
<accession>A0A3Q7IXQ5</accession>